<feature type="domain" description="Peptidase M3A/M3B catalytic" evidence="9">
    <location>
        <begin position="236"/>
        <end position="408"/>
    </location>
</feature>
<dbReference type="SUPFAM" id="SSF55486">
    <property type="entry name" value="Metalloproteases ('zincins'), catalytic domain"/>
    <property type="match status" value="1"/>
</dbReference>
<dbReference type="EMBL" id="FNVA01000009">
    <property type="protein sequence ID" value="SEG69470.1"/>
    <property type="molecule type" value="Genomic_DNA"/>
</dbReference>
<dbReference type="Proteomes" id="UP000236728">
    <property type="component" value="Unassembled WGS sequence"/>
</dbReference>
<keyword evidence="3 7" id="KW-0479">Metal-binding</keyword>
<dbReference type="CDD" id="cd06455">
    <property type="entry name" value="M3A_TOP"/>
    <property type="match status" value="1"/>
</dbReference>
<evidence type="ECO:0000256" key="3">
    <source>
        <dbReference type="ARBA" id="ARBA00022723"/>
    </source>
</evidence>
<sequence>MQPVAEATASTISTDPLHIWAGLDSAEGAKTWVESHLAAARAAIAELLAVDANSARTVLNTLEPYDRASWHLRMAGSQAHVMFMVHPLAGVRDVAQELSQSVSAESVALSLNREVYQALAALEGEAITGEDAATRYYLERVLLGYRMSGVDRDDETREKIRSLADTMIGLSMNFSRTVQDDVRKVEVTDANELLGLPADYLTRKGVREEAAADGTKTLAADGPVTITTDPPDMTPVMNYAASPALRRKLYLAYNGRGYPANKQVLLDLLAGREEMAKLLGFRSWADLATVDQMMGSAANMRKFLDEVEVAAREFATREYAELETFVRERDPHALPLTLSDARYWEEQFRRTRYNFDSQSVRPYFPYEQVEAGILATVEKLFRVRFVRDTQAPVWDPSVKAFLVYDTASNTDQRHPERSAQREVEGPATTLNAAQSQEPFSPEPSPLGRIYLDMHPREGKSKWFSECSLVSGVLGKNLPEASLVCNFPQPSESDAGLMQYSDVVTYFHEFGHLMHEVLGGRQRWAGQSGIATEGDFVEVPSQMLEEFFEDADLLRTFAKHYQTGELLPYDVIERMTKAAAHGRALSTLTQVMYATYSMETHDRKAADLDLDLLLRAGYDRFSRYEFVEGNTMYAAFTHLIGYTSNYYTYLYDKVMALEFFEQFSAIEAKAAVEDAKGEGAQHATELLTSPVALRYRREVLEPGGTKPARELVQAFLGRESSMEALRGWIGKEFAA</sequence>
<dbReference type="PANTHER" id="PTHR11804:SF84">
    <property type="entry name" value="SACCHAROLYSIN"/>
    <property type="match status" value="1"/>
</dbReference>
<accession>A0A1H6C917</accession>
<dbReference type="Pfam" id="PF01432">
    <property type="entry name" value="Peptidase_M3"/>
    <property type="match status" value="2"/>
</dbReference>
<dbReference type="InterPro" id="IPR024077">
    <property type="entry name" value="Neurolysin/TOP_dom2"/>
</dbReference>
<feature type="compositionally biased region" description="Basic and acidic residues" evidence="8">
    <location>
        <begin position="411"/>
        <end position="424"/>
    </location>
</feature>
<proteinExistence type="inferred from homology"/>
<dbReference type="InterPro" id="IPR045090">
    <property type="entry name" value="Pept_M3A_M3B"/>
</dbReference>
<evidence type="ECO:0000256" key="7">
    <source>
        <dbReference type="RuleBase" id="RU003435"/>
    </source>
</evidence>
<dbReference type="Gene3D" id="3.40.390.10">
    <property type="entry name" value="Collagenase (Catalytic Domain)"/>
    <property type="match status" value="2"/>
</dbReference>
<evidence type="ECO:0000256" key="6">
    <source>
        <dbReference type="ARBA" id="ARBA00023049"/>
    </source>
</evidence>
<dbReference type="GO" id="GO:0046872">
    <property type="term" value="F:metal ion binding"/>
    <property type="evidence" value="ECO:0007669"/>
    <property type="project" value="UniProtKB-UniRule"/>
</dbReference>
<dbReference type="PANTHER" id="PTHR11804">
    <property type="entry name" value="PROTEASE M3 THIMET OLIGOPEPTIDASE-RELATED"/>
    <property type="match status" value="1"/>
</dbReference>
<organism evidence="10 11">
    <name type="scientific">Bryocella elongata</name>
    <dbReference type="NCBI Taxonomy" id="863522"/>
    <lineage>
        <taxon>Bacteria</taxon>
        <taxon>Pseudomonadati</taxon>
        <taxon>Acidobacteriota</taxon>
        <taxon>Terriglobia</taxon>
        <taxon>Terriglobales</taxon>
        <taxon>Acidobacteriaceae</taxon>
        <taxon>Bryocella</taxon>
    </lineage>
</organism>
<gene>
    <name evidence="10" type="ORF">SAMN05421819_4351</name>
</gene>
<comment type="cofactor">
    <cofactor evidence="7">
        <name>Zn(2+)</name>
        <dbReference type="ChEBI" id="CHEBI:29105"/>
    </cofactor>
    <text evidence="7">Binds 1 zinc ion.</text>
</comment>
<dbReference type="GO" id="GO:0004222">
    <property type="term" value="F:metalloendopeptidase activity"/>
    <property type="evidence" value="ECO:0007669"/>
    <property type="project" value="InterPro"/>
</dbReference>
<keyword evidence="6 7" id="KW-0482">Metalloprotease</keyword>
<evidence type="ECO:0000256" key="1">
    <source>
        <dbReference type="ARBA" id="ARBA00006040"/>
    </source>
</evidence>
<evidence type="ECO:0000256" key="5">
    <source>
        <dbReference type="ARBA" id="ARBA00022833"/>
    </source>
</evidence>
<feature type="domain" description="Peptidase M3A/M3B catalytic" evidence="9">
    <location>
        <begin position="446"/>
        <end position="724"/>
    </location>
</feature>
<feature type="region of interest" description="Disordered" evidence="8">
    <location>
        <begin position="409"/>
        <end position="443"/>
    </location>
</feature>
<evidence type="ECO:0000256" key="4">
    <source>
        <dbReference type="ARBA" id="ARBA00022801"/>
    </source>
</evidence>
<dbReference type="GO" id="GO:0006508">
    <property type="term" value="P:proteolysis"/>
    <property type="evidence" value="ECO:0007669"/>
    <property type="project" value="UniProtKB-KW"/>
</dbReference>
<name>A0A1H6C917_9BACT</name>
<keyword evidence="4 7" id="KW-0378">Hydrolase</keyword>
<dbReference type="InterPro" id="IPR001567">
    <property type="entry name" value="Pept_M3A_M3B_dom"/>
</dbReference>
<dbReference type="Gene3D" id="1.10.1370.10">
    <property type="entry name" value="Neurolysin, domain 3"/>
    <property type="match status" value="2"/>
</dbReference>
<protein>
    <submittedName>
        <fullName evidence="10">Thimet oligopeptidase</fullName>
    </submittedName>
</protein>
<evidence type="ECO:0000256" key="8">
    <source>
        <dbReference type="SAM" id="MobiDB-lite"/>
    </source>
</evidence>
<dbReference type="AlphaFoldDB" id="A0A1H6C917"/>
<keyword evidence="5 7" id="KW-0862">Zinc</keyword>
<dbReference type="RefSeq" id="WP_103935189.1">
    <property type="nucleotide sequence ID" value="NZ_FNVA01000009.1"/>
</dbReference>
<evidence type="ECO:0000259" key="9">
    <source>
        <dbReference type="Pfam" id="PF01432"/>
    </source>
</evidence>
<dbReference type="InterPro" id="IPR024079">
    <property type="entry name" value="MetalloPept_cat_dom_sf"/>
</dbReference>
<keyword evidence="2 7" id="KW-0645">Protease</keyword>
<reference evidence="10 11" key="1">
    <citation type="submission" date="2016-10" db="EMBL/GenBank/DDBJ databases">
        <authorList>
            <person name="de Groot N.N."/>
        </authorList>
    </citation>
    <scope>NUCLEOTIDE SEQUENCE [LARGE SCALE GENOMIC DNA]</scope>
    <source>
        <strain evidence="10 11">DSM 22489</strain>
    </source>
</reference>
<evidence type="ECO:0000313" key="11">
    <source>
        <dbReference type="Proteomes" id="UP000236728"/>
    </source>
</evidence>
<dbReference type="OrthoDB" id="9773538at2"/>
<evidence type="ECO:0000313" key="10">
    <source>
        <dbReference type="EMBL" id="SEG69470.1"/>
    </source>
</evidence>
<dbReference type="GO" id="GO:0006518">
    <property type="term" value="P:peptide metabolic process"/>
    <property type="evidence" value="ECO:0007669"/>
    <property type="project" value="TreeGrafter"/>
</dbReference>
<comment type="similarity">
    <text evidence="1 7">Belongs to the peptidase M3 family.</text>
</comment>
<evidence type="ECO:0000256" key="2">
    <source>
        <dbReference type="ARBA" id="ARBA00022670"/>
    </source>
</evidence>
<keyword evidence="11" id="KW-1185">Reference proteome</keyword>